<dbReference type="EMBL" id="LATX01002451">
    <property type="protein sequence ID" value="KTB29062.1"/>
    <property type="molecule type" value="Genomic_DNA"/>
</dbReference>
<keyword evidence="2" id="KW-0472">Membrane</keyword>
<dbReference type="InterPro" id="IPR018620">
    <property type="entry name" value="Ubiquitin3-bd_protein_But2_C"/>
</dbReference>
<keyword evidence="2" id="KW-0812">Transmembrane</keyword>
<evidence type="ECO:0000313" key="5">
    <source>
        <dbReference type="Proteomes" id="UP000054988"/>
    </source>
</evidence>
<dbReference type="Pfam" id="PF09792">
    <property type="entry name" value="But2"/>
    <property type="match status" value="1"/>
</dbReference>
<keyword evidence="2" id="KW-1133">Transmembrane helix</keyword>
<proteinExistence type="predicted"/>
<sequence length="302" mass="34413">MPTSPRYSLVSSEPSSSTDDLDSNEELRLKYSGHGHRQNLCAQCQQSAGSPGTSISFWAIIASLLSICINCVIFLASSKISGECTDPLMTVTNENIHLLRRPSPFIGMDNITRPVPPVYRDFVNFPQVIQQVNSERPKFVYDDDPLRYMSSRGLVSPEERRVQVTNSVSTLFQFRTVDYGMEKCELHVHFPVNTSTNSTARPFLTSLHRLDSSLPLNTRTLSYSTKPRVTSTLVEIRVNPGSNQVVDWWQQFDCKWDQLFTFELACYDPERLGDDSCWLEWWQERKGEDPVPAVYIKQISTV</sequence>
<protein>
    <recommendedName>
        <fullName evidence="3">Ubiquitin 3 binding protein But2 C-terminal domain-containing protein</fullName>
    </recommendedName>
</protein>
<dbReference type="Proteomes" id="UP000054988">
    <property type="component" value="Unassembled WGS sequence"/>
</dbReference>
<feature type="transmembrane region" description="Helical" evidence="2">
    <location>
        <begin position="55"/>
        <end position="76"/>
    </location>
</feature>
<accession>A0A0W0EYC5</accession>
<evidence type="ECO:0000256" key="1">
    <source>
        <dbReference type="SAM" id="MobiDB-lite"/>
    </source>
</evidence>
<evidence type="ECO:0000256" key="2">
    <source>
        <dbReference type="SAM" id="Phobius"/>
    </source>
</evidence>
<organism evidence="4 5">
    <name type="scientific">Moniliophthora roreri</name>
    <name type="common">Frosty pod rot fungus</name>
    <name type="synonym">Monilia roreri</name>
    <dbReference type="NCBI Taxonomy" id="221103"/>
    <lineage>
        <taxon>Eukaryota</taxon>
        <taxon>Fungi</taxon>
        <taxon>Dikarya</taxon>
        <taxon>Basidiomycota</taxon>
        <taxon>Agaricomycotina</taxon>
        <taxon>Agaricomycetes</taxon>
        <taxon>Agaricomycetidae</taxon>
        <taxon>Agaricales</taxon>
        <taxon>Marasmiineae</taxon>
        <taxon>Marasmiaceae</taxon>
        <taxon>Moniliophthora</taxon>
    </lineage>
</organism>
<feature type="domain" description="Ubiquitin 3 binding protein But2 C-terminal" evidence="3">
    <location>
        <begin position="125"/>
        <end position="267"/>
    </location>
</feature>
<evidence type="ECO:0000313" key="4">
    <source>
        <dbReference type="EMBL" id="KTB29062.1"/>
    </source>
</evidence>
<name>A0A0W0EYC5_MONRR</name>
<feature type="compositionally biased region" description="Polar residues" evidence="1">
    <location>
        <begin position="1"/>
        <end position="18"/>
    </location>
</feature>
<gene>
    <name evidence="4" type="ORF">WG66_18356</name>
</gene>
<dbReference type="AlphaFoldDB" id="A0A0W0EYC5"/>
<dbReference type="eggNOG" id="ENOG502ST8B">
    <property type="taxonomic scope" value="Eukaryota"/>
</dbReference>
<reference evidence="4 5" key="1">
    <citation type="submission" date="2015-12" db="EMBL/GenBank/DDBJ databases">
        <title>Draft genome sequence of Moniliophthora roreri, the causal agent of frosty pod rot of cacao.</title>
        <authorList>
            <person name="Aime M.C."/>
            <person name="Diaz-Valderrama J.R."/>
            <person name="Kijpornyongpan T."/>
            <person name="Phillips-Mora W."/>
        </authorList>
    </citation>
    <scope>NUCLEOTIDE SEQUENCE [LARGE SCALE GENOMIC DNA]</scope>
    <source>
        <strain evidence="4 5">MCA 2952</strain>
    </source>
</reference>
<comment type="caution">
    <text evidence="4">The sequence shown here is derived from an EMBL/GenBank/DDBJ whole genome shotgun (WGS) entry which is preliminary data.</text>
</comment>
<evidence type="ECO:0000259" key="3">
    <source>
        <dbReference type="Pfam" id="PF09792"/>
    </source>
</evidence>
<feature type="region of interest" description="Disordered" evidence="1">
    <location>
        <begin position="1"/>
        <end position="23"/>
    </location>
</feature>